<dbReference type="InterPro" id="IPR001841">
    <property type="entry name" value="Znf_RING"/>
</dbReference>
<reference evidence="10" key="1">
    <citation type="submission" date="2015-02" db="EMBL/GenBank/DDBJ databases">
        <title>Genome sequencing for Strongylocentrotus purpuratus.</title>
        <authorList>
            <person name="Murali S."/>
            <person name="Liu Y."/>
            <person name="Vee V."/>
            <person name="English A."/>
            <person name="Wang M."/>
            <person name="Skinner E."/>
            <person name="Han Y."/>
            <person name="Muzny D.M."/>
            <person name="Worley K.C."/>
            <person name="Gibbs R.A."/>
        </authorList>
    </citation>
    <scope>NUCLEOTIDE SEQUENCE</scope>
</reference>
<evidence type="ECO:0000256" key="5">
    <source>
        <dbReference type="SAM" id="Coils"/>
    </source>
</evidence>
<sequence length="317" mass="36043">MERKRKLSSHPDVKEHLICAICTDIFHDPRNLACGHVFCKKCLDKLNERQLCSPVYGPIIGCPTCRQETILPKSGVNELSRNLPILGLLDQDLLIKRTPTCTEHNQERRDIYCSTCLVYICFKCFQGNHSHHVIKTSNEFLEELSQKTDDAKQRYQVQLKTLENNLLEADLEIQKMRSAKQSIDDEYKAKLEQLNQNRTVRLQSLNKTAKKWESDVAQFKEKGKQFKNNLAIAVPKLECKTLDDLDGEDLKSYVKNVDNVMNLLKTDIGVEQLRLWNKLLVPSAASRPQPGSVPSSSGGTTHQAFQKASPKSVNQPL</sequence>
<dbReference type="PROSITE" id="PS50089">
    <property type="entry name" value="ZF_RING_2"/>
    <property type="match status" value="1"/>
</dbReference>
<feature type="compositionally biased region" description="Polar residues" evidence="6">
    <location>
        <begin position="300"/>
        <end position="317"/>
    </location>
</feature>
<dbReference type="Gene3D" id="3.30.160.60">
    <property type="entry name" value="Classic Zinc Finger"/>
    <property type="match status" value="1"/>
</dbReference>
<dbReference type="Pfam" id="PF13445">
    <property type="entry name" value="zf-RING_UBOX"/>
    <property type="match status" value="1"/>
</dbReference>
<evidence type="ECO:0000259" key="8">
    <source>
        <dbReference type="PROSITE" id="PS50119"/>
    </source>
</evidence>
<evidence type="ECO:0000256" key="4">
    <source>
        <dbReference type="PROSITE-ProRule" id="PRU00024"/>
    </source>
</evidence>
<dbReference type="SUPFAM" id="SSF57850">
    <property type="entry name" value="RING/U-box"/>
    <property type="match status" value="1"/>
</dbReference>
<dbReference type="PANTHER" id="PTHR25462">
    <property type="entry name" value="BONUS, ISOFORM C-RELATED"/>
    <property type="match status" value="1"/>
</dbReference>
<evidence type="ECO:0000313" key="9">
    <source>
        <dbReference type="EnsemblMetazoa" id="XP_011675472"/>
    </source>
</evidence>
<evidence type="ECO:0000313" key="10">
    <source>
        <dbReference type="Proteomes" id="UP000007110"/>
    </source>
</evidence>
<evidence type="ECO:0000256" key="3">
    <source>
        <dbReference type="ARBA" id="ARBA00022833"/>
    </source>
</evidence>
<evidence type="ECO:0000259" key="7">
    <source>
        <dbReference type="PROSITE" id="PS50089"/>
    </source>
</evidence>
<feature type="compositionally biased region" description="Low complexity" evidence="6">
    <location>
        <begin position="286"/>
        <end position="299"/>
    </location>
</feature>
<dbReference type="PANTHER" id="PTHR25462:SF229">
    <property type="entry name" value="TRANSCRIPTION INTERMEDIARY FACTOR 1-BETA"/>
    <property type="match status" value="1"/>
</dbReference>
<keyword evidence="1" id="KW-0479">Metal-binding</keyword>
<evidence type="ECO:0000256" key="2">
    <source>
        <dbReference type="ARBA" id="ARBA00022771"/>
    </source>
</evidence>
<dbReference type="SMART" id="SM00184">
    <property type="entry name" value="RING"/>
    <property type="match status" value="1"/>
</dbReference>
<keyword evidence="2 4" id="KW-0863">Zinc-finger</keyword>
<dbReference type="GO" id="GO:0061630">
    <property type="term" value="F:ubiquitin protein ligase activity"/>
    <property type="evidence" value="ECO:0000318"/>
    <property type="project" value="GO_Central"/>
</dbReference>
<dbReference type="OrthoDB" id="654191at2759"/>
<feature type="region of interest" description="Disordered" evidence="6">
    <location>
        <begin position="284"/>
        <end position="317"/>
    </location>
</feature>
<dbReference type="GO" id="GO:0008270">
    <property type="term" value="F:zinc ion binding"/>
    <property type="evidence" value="ECO:0007669"/>
    <property type="project" value="UniProtKB-KW"/>
</dbReference>
<dbReference type="InterPro" id="IPR013083">
    <property type="entry name" value="Znf_RING/FYVE/PHD"/>
</dbReference>
<evidence type="ECO:0000256" key="6">
    <source>
        <dbReference type="SAM" id="MobiDB-lite"/>
    </source>
</evidence>
<organism evidence="9 10">
    <name type="scientific">Strongylocentrotus purpuratus</name>
    <name type="common">Purple sea urchin</name>
    <dbReference type="NCBI Taxonomy" id="7668"/>
    <lineage>
        <taxon>Eukaryota</taxon>
        <taxon>Metazoa</taxon>
        <taxon>Echinodermata</taxon>
        <taxon>Eleutherozoa</taxon>
        <taxon>Echinozoa</taxon>
        <taxon>Echinoidea</taxon>
        <taxon>Euechinoidea</taxon>
        <taxon>Echinacea</taxon>
        <taxon>Camarodonta</taxon>
        <taxon>Echinidea</taxon>
        <taxon>Strongylocentrotidae</taxon>
        <taxon>Strongylocentrotus</taxon>
    </lineage>
</organism>
<dbReference type="Proteomes" id="UP000007110">
    <property type="component" value="Unassembled WGS sequence"/>
</dbReference>
<dbReference type="PROSITE" id="PS50119">
    <property type="entry name" value="ZF_BBOX"/>
    <property type="match status" value="1"/>
</dbReference>
<dbReference type="AlphaFoldDB" id="A0A7M7HH16"/>
<accession>A0A7M7HH16</accession>
<dbReference type="SUPFAM" id="SSF57845">
    <property type="entry name" value="B-box zinc-binding domain"/>
    <property type="match status" value="1"/>
</dbReference>
<keyword evidence="10" id="KW-1185">Reference proteome</keyword>
<dbReference type="InterPro" id="IPR017907">
    <property type="entry name" value="Znf_RING_CS"/>
</dbReference>
<dbReference type="InterPro" id="IPR047153">
    <property type="entry name" value="TRIM45/56/19-like"/>
</dbReference>
<name>A0A7M7HH16_STRPU</name>
<reference evidence="9" key="2">
    <citation type="submission" date="2021-01" db="UniProtKB">
        <authorList>
            <consortium name="EnsemblMetazoa"/>
        </authorList>
    </citation>
    <scope>IDENTIFICATION</scope>
</reference>
<dbReference type="Gene3D" id="3.30.40.10">
    <property type="entry name" value="Zinc/RING finger domain, C3HC4 (zinc finger)"/>
    <property type="match status" value="1"/>
</dbReference>
<dbReference type="KEGG" id="spu:105443687"/>
<dbReference type="PROSITE" id="PS00518">
    <property type="entry name" value="ZF_RING_1"/>
    <property type="match status" value="1"/>
</dbReference>
<proteinExistence type="predicted"/>
<keyword evidence="5" id="KW-0175">Coiled coil</keyword>
<dbReference type="Pfam" id="PF00643">
    <property type="entry name" value="zf-B_box"/>
    <property type="match status" value="1"/>
</dbReference>
<keyword evidence="3" id="KW-0862">Zinc</keyword>
<dbReference type="OMA" id="SWIDELM"/>
<feature type="coiled-coil region" evidence="5">
    <location>
        <begin position="141"/>
        <end position="222"/>
    </location>
</feature>
<protein>
    <submittedName>
        <fullName evidence="9">Uncharacterized protein</fullName>
    </submittedName>
</protein>
<dbReference type="GeneID" id="105443687"/>
<dbReference type="EnsemblMetazoa" id="XM_011677170">
    <property type="protein sequence ID" value="XP_011675472"/>
    <property type="gene ID" value="LOC105443687"/>
</dbReference>
<dbReference type="RefSeq" id="XP_011675472.1">
    <property type="nucleotide sequence ID" value="XM_011677170.2"/>
</dbReference>
<evidence type="ECO:0000256" key="1">
    <source>
        <dbReference type="ARBA" id="ARBA00022723"/>
    </source>
</evidence>
<dbReference type="InterPro" id="IPR000315">
    <property type="entry name" value="Znf_B-box"/>
</dbReference>
<dbReference type="InParanoid" id="A0A7M7HH16"/>
<feature type="domain" description="RING-type" evidence="7">
    <location>
        <begin position="19"/>
        <end position="66"/>
    </location>
</feature>
<feature type="domain" description="B box-type" evidence="8">
    <location>
        <begin position="96"/>
        <end position="143"/>
    </location>
</feature>
<dbReference type="InterPro" id="IPR027370">
    <property type="entry name" value="Znf-RING_euk"/>
</dbReference>